<protein>
    <submittedName>
        <fullName evidence="4">Ribulokinase</fullName>
        <ecNumber evidence="4">2.7.1.16</ecNumber>
    </submittedName>
</protein>
<feature type="domain" description="Carbohydrate kinase FGGY N-terminal" evidence="3">
    <location>
        <begin position="4"/>
        <end position="280"/>
    </location>
</feature>
<dbReference type="GO" id="GO:0019150">
    <property type="term" value="F:D-ribulokinase activity"/>
    <property type="evidence" value="ECO:0007669"/>
    <property type="project" value="TreeGrafter"/>
</dbReference>
<dbReference type="Pfam" id="PF00370">
    <property type="entry name" value="FGGY_N"/>
    <property type="match status" value="1"/>
</dbReference>
<dbReference type="InterPro" id="IPR043129">
    <property type="entry name" value="ATPase_NBD"/>
</dbReference>
<dbReference type="Gene3D" id="3.30.420.40">
    <property type="match status" value="1"/>
</dbReference>
<dbReference type="eggNOG" id="COG1069">
    <property type="taxonomic scope" value="Bacteria"/>
</dbReference>
<evidence type="ECO:0000256" key="2">
    <source>
        <dbReference type="ARBA" id="ARBA00022777"/>
    </source>
</evidence>
<dbReference type="SUPFAM" id="SSF53067">
    <property type="entry name" value="Actin-like ATPase domain"/>
    <property type="match status" value="1"/>
</dbReference>
<organism evidence="4 5">
    <name type="scientific">Cyclobacterium qasimii M12-11B</name>
    <dbReference type="NCBI Taxonomy" id="641524"/>
    <lineage>
        <taxon>Bacteria</taxon>
        <taxon>Pseudomonadati</taxon>
        <taxon>Bacteroidota</taxon>
        <taxon>Cytophagia</taxon>
        <taxon>Cytophagales</taxon>
        <taxon>Cyclobacteriaceae</taxon>
        <taxon>Cyclobacterium</taxon>
    </lineage>
</organism>
<dbReference type="STRING" id="641524.ADICYQ_2664"/>
<keyword evidence="2 4" id="KW-0418">Kinase</keyword>
<evidence type="ECO:0000313" key="4">
    <source>
        <dbReference type="EMBL" id="EPR68372.1"/>
    </source>
</evidence>
<dbReference type="PANTHER" id="PTHR43435">
    <property type="entry name" value="RIBULOKINASE"/>
    <property type="match status" value="1"/>
</dbReference>
<comment type="caution">
    <text evidence="4">The sequence shown here is derived from an EMBL/GenBank/DDBJ whole genome shotgun (WGS) entry which is preliminary data.</text>
</comment>
<dbReference type="EC" id="2.7.1.16" evidence="4"/>
<dbReference type="InterPro" id="IPR018484">
    <property type="entry name" value="FGGY_N"/>
</dbReference>
<dbReference type="GO" id="GO:0019321">
    <property type="term" value="P:pentose metabolic process"/>
    <property type="evidence" value="ECO:0007669"/>
    <property type="project" value="TreeGrafter"/>
</dbReference>
<reference evidence="4 5" key="1">
    <citation type="journal article" date="2013" name="Genome Announc.">
        <title>Draft Genome Sequence of Cyclobacterium qasimii Strain M12-11BT, Isolated from Arctic Marine Sediment.</title>
        <authorList>
            <person name="Shivaji S."/>
            <person name="Ara S."/>
            <person name="Singh A."/>
            <person name="Kumar Pinnaka A."/>
        </authorList>
    </citation>
    <scope>NUCLEOTIDE SEQUENCE [LARGE SCALE GENOMIC DNA]</scope>
    <source>
        <strain evidence="4 5">M12-11B</strain>
    </source>
</reference>
<keyword evidence="1 4" id="KW-0808">Transferase</keyword>
<dbReference type="PATRIC" id="fig|641524.5.peg.2641"/>
<name>S7VFP8_9BACT</name>
<dbReference type="GO" id="GO:0005737">
    <property type="term" value="C:cytoplasm"/>
    <property type="evidence" value="ECO:0007669"/>
    <property type="project" value="TreeGrafter"/>
</dbReference>
<evidence type="ECO:0000256" key="1">
    <source>
        <dbReference type="ARBA" id="ARBA00022679"/>
    </source>
</evidence>
<evidence type="ECO:0000259" key="3">
    <source>
        <dbReference type="Pfam" id="PF00370"/>
    </source>
</evidence>
<dbReference type="GO" id="GO:0008741">
    <property type="term" value="F:ribulokinase activity"/>
    <property type="evidence" value="ECO:0007669"/>
    <property type="project" value="UniProtKB-EC"/>
</dbReference>
<dbReference type="PANTHER" id="PTHR43435:SF4">
    <property type="entry name" value="FGGY CARBOHYDRATE KINASE DOMAIN-CONTAINING PROTEIN"/>
    <property type="match status" value="1"/>
</dbReference>
<dbReference type="AlphaFoldDB" id="S7VFP8"/>
<dbReference type="EMBL" id="ATNM01000105">
    <property type="protein sequence ID" value="EPR68372.1"/>
    <property type="molecule type" value="Genomic_DNA"/>
</dbReference>
<dbReference type="Proteomes" id="UP000014974">
    <property type="component" value="Unassembled WGS sequence"/>
</dbReference>
<sequence>MDNYVLGIDYGTDSVRSILVNARDGVTLASEVYNYPRWKAGEYCDPTKNQYRQHPKDHLEGLTHTVKAVVQKSGLEKSQIKGLCVDTTGSSPLPVNKDGQALALSEKFSENPNAQMILWKDHTAIAEADEINHLARTWGGEDFTKYEGGIYSSEWFWAKILHIIREDPEVAEAAYSWMEHCDYLTYTLIGGTDPVAFKRSRCAAGHKALWHESWGGLPDAEFLEKLDPRLVKLKEQLYKETYTSDQAAGLLSKEWALKLDLDEGTPVAVGTFDAHAGAIGGEVEEGTLVKVMGTSTCDIMVSSYESLEEKR</sequence>
<accession>S7VFP8</accession>
<evidence type="ECO:0000313" key="5">
    <source>
        <dbReference type="Proteomes" id="UP000014974"/>
    </source>
</evidence>
<gene>
    <name evidence="4" type="ORF">ADICYQ_2664</name>
</gene>
<proteinExistence type="predicted"/>